<feature type="region of interest" description="Disordered" evidence="1">
    <location>
        <begin position="1"/>
        <end position="34"/>
    </location>
</feature>
<keyword evidence="2" id="KW-0812">Transmembrane</keyword>
<dbReference type="PROSITE" id="PS51724">
    <property type="entry name" value="SPOR"/>
    <property type="match status" value="1"/>
</dbReference>
<keyword evidence="2" id="KW-0472">Membrane</keyword>
<evidence type="ECO:0000259" key="3">
    <source>
        <dbReference type="PROSITE" id="PS51724"/>
    </source>
</evidence>
<dbReference type="GO" id="GO:0042834">
    <property type="term" value="F:peptidoglycan binding"/>
    <property type="evidence" value="ECO:0007669"/>
    <property type="project" value="InterPro"/>
</dbReference>
<sequence>MANENSVRSYRDYDAYDREAREPEPAVSRRAGSDPLADLARIMGQDDGYADLLKSVARTRGLTAEPAAVADGADEIAIPAMPLRAPAADEQGIDWEDLEAELAKHRQAAEASAADEFPMDDLRGSHEAWPGEAAAADDLERRLAAEFERSFDEGEPSRDGHGLHLAAGAAAVAGAAGLAYAARRQPRDQDHSPQPQVSAADVDTYGYADEAPPRRRRAGLTAVAAVLALAAVGGGGVYAYRAMSGAGPAGEPRVVRADTSPVRVAVQQAQEAKPVADRVAGGERVVTREERPVSVREQAAQVQVPPTPARVIPLAQSQAAAPGVVTDPGQPPVRAVNAVPVAAAMPAAAAPTPAPIQARVPEEPRRVRTVQVGPDGSILTPSQSAPARPAAAAAVPQQQALSVVPVAAPAAPNLAAAESRPAPVPPPRPVQTVRVARVEPAQPTSVEPARAAARPTPAAAPTQAQPLDLGPQRTASVRTAATAGGGTFVQISSHQSDAEARSAFAVASRRYPLLQGQTPNIRTAEIPGRGTWHRLRVGPFSREEAQGFCQRLKAAGGSCVLN</sequence>
<dbReference type="Gene3D" id="3.30.70.1070">
    <property type="entry name" value="Sporulation related repeat"/>
    <property type="match status" value="1"/>
</dbReference>
<gene>
    <name evidence="4" type="ORF">C6569_08225</name>
</gene>
<name>A0A2S0NA49_9HYPH</name>
<feature type="compositionally biased region" description="Basic and acidic residues" evidence="1">
    <location>
        <begin position="9"/>
        <end position="24"/>
    </location>
</feature>
<feature type="region of interest" description="Disordered" evidence="1">
    <location>
        <begin position="439"/>
        <end position="469"/>
    </location>
</feature>
<protein>
    <recommendedName>
        <fullName evidence="3">SPOR domain-containing protein</fullName>
    </recommendedName>
</protein>
<dbReference type="KEGG" id="phr:C6569_08225"/>
<dbReference type="InterPro" id="IPR036680">
    <property type="entry name" value="SPOR-like_sf"/>
</dbReference>
<proteinExistence type="predicted"/>
<feature type="domain" description="SPOR" evidence="3">
    <location>
        <begin position="481"/>
        <end position="562"/>
    </location>
</feature>
<dbReference type="EMBL" id="CP027668">
    <property type="protein sequence ID" value="AVO45050.1"/>
    <property type="molecule type" value="Genomic_DNA"/>
</dbReference>
<dbReference type="Pfam" id="PF05036">
    <property type="entry name" value="SPOR"/>
    <property type="match status" value="1"/>
</dbReference>
<evidence type="ECO:0000313" key="5">
    <source>
        <dbReference type="Proteomes" id="UP000237889"/>
    </source>
</evidence>
<dbReference type="SUPFAM" id="SSF110997">
    <property type="entry name" value="Sporulation related repeat"/>
    <property type="match status" value="1"/>
</dbReference>
<evidence type="ECO:0000256" key="1">
    <source>
        <dbReference type="SAM" id="MobiDB-lite"/>
    </source>
</evidence>
<feature type="transmembrane region" description="Helical" evidence="2">
    <location>
        <begin position="220"/>
        <end position="240"/>
    </location>
</feature>
<dbReference type="Proteomes" id="UP000237889">
    <property type="component" value="Chromosome"/>
</dbReference>
<feature type="compositionally biased region" description="Low complexity" evidence="1">
    <location>
        <begin position="448"/>
        <end position="466"/>
    </location>
</feature>
<reference evidence="4 5" key="1">
    <citation type="submission" date="2018-03" db="EMBL/GenBank/DDBJ databases">
        <title>Genome sequencing of Phreatobacter sp.</title>
        <authorList>
            <person name="Kim S.-J."/>
            <person name="Heo J."/>
            <person name="Kwon S.-W."/>
        </authorList>
    </citation>
    <scope>NUCLEOTIDE SEQUENCE [LARGE SCALE GENOMIC DNA]</scope>
    <source>
        <strain evidence="4 5">S-12</strain>
    </source>
</reference>
<organism evidence="4 5">
    <name type="scientific">Phreatobacter cathodiphilus</name>
    <dbReference type="NCBI Taxonomy" id="1868589"/>
    <lineage>
        <taxon>Bacteria</taxon>
        <taxon>Pseudomonadati</taxon>
        <taxon>Pseudomonadota</taxon>
        <taxon>Alphaproteobacteria</taxon>
        <taxon>Hyphomicrobiales</taxon>
        <taxon>Phreatobacteraceae</taxon>
        <taxon>Phreatobacter</taxon>
    </lineage>
</organism>
<accession>A0A2S0NA49</accession>
<evidence type="ECO:0000256" key="2">
    <source>
        <dbReference type="SAM" id="Phobius"/>
    </source>
</evidence>
<keyword evidence="5" id="KW-1185">Reference proteome</keyword>
<dbReference type="InterPro" id="IPR007730">
    <property type="entry name" value="SPOR-like_dom"/>
</dbReference>
<keyword evidence="2" id="KW-1133">Transmembrane helix</keyword>
<evidence type="ECO:0000313" key="4">
    <source>
        <dbReference type="EMBL" id="AVO45050.1"/>
    </source>
</evidence>
<feature type="region of interest" description="Disordered" evidence="1">
    <location>
        <begin position="106"/>
        <end position="139"/>
    </location>
</feature>
<feature type="region of interest" description="Disordered" evidence="1">
    <location>
        <begin position="180"/>
        <end position="210"/>
    </location>
</feature>
<dbReference type="AlphaFoldDB" id="A0A2S0NA49"/>